<proteinExistence type="predicted"/>
<organism evidence="2 3">
    <name type="scientific">Endocarpon pusillum</name>
    <dbReference type="NCBI Taxonomy" id="364733"/>
    <lineage>
        <taxon>Eukaryota</taxon>
        <taxon>Fungi</taxon>
        <taxon>Dikarya</taxon>
        <taxon>Ascomycota</taxon>
        <taxon>Pezizomycotina</taxon>
        <taxon>Eurotiomycetes</taxon>
        <taxon>Chaetothyriomycetidae</taxon>
        <taxon>Verrucariales</taxon>
        <taxon>Verrucariaceae</taxon>
        <taxon>Endocarpon</taxon>
    </lineage>
</organism>
<evidence type="ECO:0000256" key="1">
    <source>
        <dbReference type="SAM" id="MobiDB-lite"/>
    </source>
</evidence>
<evidence type="ECO:0000313" key="3">
    <source>
        <dbReference type="Proteomes" id="UP000606974"/>
    </source>
</evidence>
<dbReference type="AlphaFoldDB" id="A0A8H7AGD6"/>
<feature type="compositionally biased region" description="Polar residues" evidence="1">
    <location>
        <begin position="11"/>
        <end position="20"/>
    </location>
</feature>
<comment type="caution">
    <text evidence="2">The sequence shown here is derived from an EMBL/GenBank/DDBJ whole genome shotgun (WGS) entry which is preliminary data.</text>
</comment>
<sequence>MKHTFPARNRPISSTLSNGSNVKGPLFLAVFQRHKRRRLCSAQLGRIWEDKAQSKLEQFQSLSELRGSR</sequence>
<name>A0A8H7AGD6_9EURO</name>
<protein>
    <submittedName>
        <fullName evidence="2">Uncharacterized protein</fullName>
    </submittedName>
</protein>
<evidence type="ECO:0000313" key="2">
    <source>
        <dbReference type="EMBL" id="KAF7507599.1"/>
    </source>
</evidence>
<keyword evidence="3" id="KW-1185">Reference proteome</keyword>
<gene>
    <name evidence="2" type="ORF">GJ744_010269</name>
</gene>
<dbReference type="Proteomes" id="UP000606974">
    <property type="component" value="Unassembled WGS sequence"/>
</dbReference>
<feature type="region of interest" description="Disordered" evidence="1">
    <location>
        <begin position="1"/>
        <end position="20"/>
    </location>
</feature>
<accession>A0A8H7AGD6</accession>
<dbReference type="EMBL" id="JAACFV010000066">
    <property type="protein sequence ID" value="KAF7507599.1"/>
    <property type="molecule type" value="Genomic_DNA"/>
</dbReference>
<reference evidence="2" key="1">
    <citation type="submission" date="2020-02" db="EMBL/GenBank/DDBJ databases">
        <authorList>
            <person name="Palmer J.M."/>
        </authorList>
    </citation>
    <scope>NUCLEOTIDE SEQUENCE</scope>
    <source>
        <strain evidence="2">EPUS1.4</strain>
        <tissue evidence="2">Thallus</tissue>
    </source>
</reference>